<evidence type="ECO:0008006" key="4">
    <source>
        <dbReference type="Google" id="ProtNLM"/>
    </source>
</evidence>
<protein>
    <recommendedName>
        <fullName evidence="4">Transposase, Ptta/En/Spm, plant</fullName>
    </recommendedName>
</protein>
<dbReference type="Proteomes" id="UP001152484">
    <property type="component" value="Unassembled WGS sequence"/>
</dbReference>
<name>A0A9P0ZXJ9_CUSEU</name>
<feature type="compositionally biased region" description="Polar residues" evidence="1">
    <location>
        <begin position="51"/>
        <end position="60"/>
    </location>
</feature>
<keyword evidence="3" id="KW-1185">Reference proteome</keyword>
<evidence type="ECO:0000313" key="3">
    <source>
        <dbReference type="Proteomes" id="UP001152484"/>
    </source>
</evidence>
<dbReference type="EMBL" id="CAMAPE010000077">
    <property type="protein sequence ID" value="CAH9118832.1"/>
    <property type="molecule type" value="Genomic_DNA"/>
</dbReference>
<comment type="caution">
    <text evidence="2">The sequence shown here is derived from an EMBL/GenBank/DDBJ whole genome shotgun (WGS) entry which is preliminary data.</text>
</comment>
<feature type="compositionally biased region" description="Polar residues" evidence="1">
    <location>
        <begin position="29"/>
        <end position="44"/>
    </location>
</feature>
<proteinExistence type="predicted"/>
<evidence type="ECO:0000256" key="1">
    <source>
        <dbReference type="SAM" id="MobiDB-lite"/>
    </source>
</evidence>
<organism evidence="2 3">
    <name type="scientific">Cuscuta europaea</name>
    <name type="common">European dodder</name>
    <dbReference type="NCBI Taxonomy" id="41803"/>
    <lineage>
        <taxon>Eukaryota</taxon>
        <taxon>Viridiplantae</taxon>
        <taxon>Streptophyta</taxon>
        <taxon>Embryophyta</taxon>
        <taxon>Tracheophyta</taxon>
        <taxon>Spermatophyta</taxon>
        <taxon>Magnoliopsida</taxon>
        <taxon>eudicotyledons</taxon>
        <taxon>Gunneridae</taxon>
        <taxon>Pentapetalae</taxon>
        <taxon>asterids</taxon>
        <taxon>lamiids</taxon>
        <taxon>Solanales</taxon>
        <taxon>Convolvulaceae</taxon>
        <taxon>Cuscuteae</taxon>
        <taxon>Cuscuta</taxon>
        <taxon>Cuscuta subgen. Cuscuta</taxon>
    </lineage>
</organism>
<evidence type="ECO:0000313" key="2">
    <source>
        <dbReference type="EMBL" id="CAH9118832.1"/>
    </source>
</evidence>
<feature type="compositionally biased region" description="Polar residues" evidence="1">
    <location>
        <begin position="68"/>
        <end position="79"/>
    </location>
</feature>
<dbReference type="Pfam" id="PF03004">
    <property type="entry name" value="Transposase_24"/>
    <property type="match status" value="1"/>
</dbReference>
<accession>A0A9P0ZXJ9</accession>
<feature type="region of interest" description="Disordered" evidence="1">
    <location>
        <begin position="1"/>
        <end position="80"/>
    </location>
</feature>
<dbReference type="AlphaFoldDB" id="A0A9P0ZXJ9"/>
<sequence>MSSRASVSRGIGRPIRGRANNGAVLGTGRTRNYSGEQITSQNIHHSPKTPPSNASGSFVSNAMDEPFTQPNVTQESVPRTQPRDHIVLGDLKVNDKVKKSLETIATKLFTGWPPNYGNLEPKAREAYINQFSTWVKLCNFWNSDEWKKKSGIAKRNRVGNLGDGEVTAKTKGRKSKEDLYSEIALKLGRNPTMEKFSDRRCTIDPTTNQPHPTTFARYLARYRECMEEKYGPDRAQHPTFDYEIWIGITGPPKKGRLVGVPEQLSHPHLFHPSKPQEDRCVVLERQFVELKTQMEMMQVGMTELKAINQKLMEENLEQRAHFKSSMSNIWGVLINMGVVNPNTIPFNVVTGGGYSSQQHPSYMFGQPSQPQQPLPF</sequence>
<dbReference type="OrthoDB" id="1752401at2759"/>
<gene>
    <name evidence="2" type="ORF">CEURO_LOCUS22101</name>
</gene>
<reference evidence="2" key="1">
    <citation type="submission" date="2022-07" db="EMBL/GenBank/DDBJ databases">
        <authorList>
            <person name="Macas J."/>
            <person name="Novak P."/>
            <person name="Neumann P."/>
        </authorList>
    </citation>
    <scope>NUCLEOTIDE SEQUENCE</scope>
</reference>
<dbReference type="InterPro" id="IPR004252">
    <property type="entry name" value="Probable_transposase_24"/>
</dbReference>